<dbReference type="SUPFAM" id="SSF51182">
    <property type="entry name" value="RmlC-like cupins"/>
    <property type="match status" value="1"/>
</dbReference>
<proteinExistence type="predicted"/>
<evidence type="ECO:0000313" key="1">
    <source>
        <dbReference type="EMBL" id="KAK7684373.1"/>
    </source>
</evidence>
<gene>
    <name evidence="1" type="ORF">QCA50_012320</name>
</gene>
<keyword evidence="2" id="KW-1185">Reference proteome</keyword>
<dbReference type="InterPro" id="IPR011051">
    <property type="entry name" value="RmlC_Cupin_sf"/>
</dbReference>
<evidence type="ECO:0008006" key="3">
    <source>
        <dbReference type="Google" id="ProtNLM"/>
    </source>
</evidence>
<accession>A0AAW0FTJ9</accession>
<sequence>MNQNAGTPTDNSCLIHTTNITQDEMYLRIHPVDNTRSRRQFPIGDNVGLTRTGVQYCRLPPETTSTAIHWHTHEDEWAYIIEAGDDSFVLLQDEGTTEVKSMPLVTGDFLGFPAGKRIGHGFRTGASPLVYLFGGSREPLDITHYVESGHRRVNDRSGHDWFVRKEHIVKEI</sequence>
<comment type="caution">
    <text evidence="1">The sequence shown here is derived from an EMBL/GenBank/DDBJ whole genome shotgun (WGS) entry which is preliminary data.</text>
</comment>
<protein>
    <recommendedName>
        <fullName evidence="3">Cupin 2 conserved barrel domain-containing protein</fullName>
    </recommendedName>
</protein>
<organism evidence="1 2">
    <name type="scientific">Cerrena zonata</name>
    <dbReference type="NCBI Taxonomy" id="2478898"/>
    <lineage>
        <taxon>Eukaryota</taxon>
        <taxon>Fungi</taxon>
        <taxon>Dikarya</taxon>
        <taxon>Basidiomycota</taxon>
        <taxon>Agaricomycotina</taxon>
        <taxon>Agaricomycetes</taxon>
        <taxon>Polyporales</taxon>
        <taxon>Cerrenaceae</taxon>
        <taxon>Cerrena</taxon>
    </lineage>
</organism>
<dbReference type="Proteomes" id="UP001385951">
    <property type="component" value="Unassembled WGS sequence"/>
</dbReference>
<dbReference type="Gene3D" id="2.60.120.10">
    <property type="entry name" value="Jelly Rolls"/>
    <property type="match status" value="1"/>
</dbReference>
<dbReference type="AlphaFoldDB" id="A0AAW0FTJ9"/>
<reference evidence="1 2" key="1">
    <citation type="submission" date="2022-09" db="EMBL/GenBank/DDBJ databases">
        <authorList>
            <person name="Palmer J.M."/>
        </authorList>
    </citation>
    <scope>NUCLEOTIDE SEQUENCE [LARGE SCALE GENOMIC DNA]</scope>
    <source>
        <strain evidence="1 2">DSM 7382</strain>
    </source>
</reference>
<name>A0AAW0FTJ9_9APHY</name>
<evidence type="ECO:0000313" key="2">
    <source>
        <dbReference type="Proteomes" id="UP001385951"/>
    </source>
</evidence>
<dbReference type="EMBL" id="JASBNA010000025">
    <property type="protein sequence ID" value="KAK7684373.1"/>
    <property type="molecule type" value="Genomic_DNA"/>
</dbReference>
<dbReference type="InterPro" id="IPR014710">
    <property type="entry name" value="RmlC-like_jellyroll"/>
</dbReference>